<dbReference type="Proteomes" id="UP000053060">
    <property type="component" value="Unassembled WGS sequence"/>
</dbReference>
<protein>
    <submittedName>
        <fullName evidence="2">Enoyl-CoA hydratase</fullName>
    </submittedName>
</protein>
<dbReference type="GO" id="GO:0003824">
    <property type="term" value="F:catalytic activity"/>
    <property type="evidence" value="ECO:0007669"/>
    <property type="project" value="UniProtKB-ARBA"/>
</dbReference>
<dbReference type="InterPro" id="IPR001753">
    <property type="entry name" value="Enoyl-CoA_hydra/iso"/>
</dbReference>
<dbReference type="Gene3D" id="3.90.226.10">
    <property type="entry name" value="2-enoyl-CoA Hydratase, Chain A, domain 1"/>
    <property type="match status" value="1"/>
</dbReference>
<dbReference type="PANTHER" id="PTHR43459:SF1">
    <property type="entry name" value="EG:BACN32G11.4 PROTEIN"/>
    <property type="match status" value="1"/>
</dbReference>
<organism evidence="2 3">
    <name type="scientific">Rhodococcus pyridinivorans KG-16</name>
    <dbReference type="NCBI Taxonomy" id="1441730"/>
    <lineage>
        <taxon>Bacteria</taxon>
        <taxon>Bacillati</taxon>
        <taxon>Actinomycetota</taxon>
        <taxon>Actinomycetes</taxon>
        <taxon>Mycobacteriales</taxon>
        <taxon>Nocardiaceae</taxon>
        <taxon>Rhodococcus</taxon>
    </lineage>
</organism>
<dbReference type="Pfam" id="PF00378">
    <property type="entry name" value="ECH_1"/>
    <property type="match status" value="1"/>
</dbReference>
<accession>A0A0V9UF80</accession>
<dbReference type="CDD" id="cd06558">
    <property type="entry name" value="crotonase-like"/>
    <property type="match status" value="1"/>
</dbReference>
<reference evidence="3" key="1">
    <citation type="submission" date="2015-01" db="EMBL/GenBank/DDBJ databases">
        <title>Draft genome sequence of Rhodococcus pyridinivorans strain KG-16, a hydrocarbon-degrading bacterium.</title>
        <authorList>
            <person name="Aggarwal R.K."/>
            <person name="Dawar C."/>
        </authorList>
    </citation>
    <scope>NUCLEOTIDE SEQUENCE [LARGE SCALE GENOMIC DNA]</scope>
    <source>
        <strain evidence="3">KG-16</strain>
    </source>
</reference>
<evidence type="ECO:0000313" key="3">
    <source>
        <dbReference type="Proteomes" id="UP000053060"/>
    </source>
</evidence>
<dbReference type="InterPro" id="IPR014748">
    <property type="entry name" value="Enoyl-CoA_hydra_C"/>
</dbReference>
<dbReference type="AlphaFoldDB" id="A0A0V9UF80"/>
<proteinExistence type="inferred from homology"/>
<gene>
    <name evidence="2" type="ORF">Z045_21685</name>
</gene>
<dbReference type="Gene3D" id="1.10.12.10">
    <property type="entry name" value="Lyase 2-enoyl-coa Hydratase, Chain A, domain 2"/>
    <property type="match status" value="1"/>
</dbReference>
<dbReference type="PATRIC" id="fig|1441730.3.peg.4540"/>
<evidence type="ECO:0000313" key="2">
    <source>
        <dbReference type="EMBL" id="KSZ56677.1"/>
    </source>
</evidence>
<dbReference type="EMBL" id="AZXY01000013">
    <property type="protein sequence ID" value="KSZ56677.1"/>
    <property type="molecule type" value="Genomic_DNA"/>
</dbReference>
<comment type="caution">
    <text evidence="2">The sequence shown here is derived from an EMBL/GenBank/DDBJ whole genome shotgun (WGS) entry which is preliminary data.</text>
</comment>
<dbReference type="RefSeq" id="WP_060653899.1">
    <property type="nucleotide sequence ID" value="NZ_AZXY01000013.1"/>
</dbReference>
<dbReference type="PANTHER" id="PTHR43459">
    <property type="entry name" value="ENOYL-COA HYDRATASE"/>
    <property type="match status" value="1"/>
</dbReference>
<name>A0A0V9UF80_9NOCA</name>
<comment type="similarity">
    <text evidence="1">Belongs to the enoyl-CoA hydratase/isomerase family.</text>
</comment>
<dbReference type="InterPro" id="IPR029045">
    <property type="entry name" value="ClpP/crotonase-like_dom_sf"/>
</dbReference>
<sequence length="259" mass="26675">MTSTTTESLRSELADGILRLTITRPRRMNAIDLTTMKTLSDAVKTAGNDERVRTIVVTGEGSAFCTGADLAAGAADPQDPGVVMDTANELVRTIASVPVPVIAAVNGPAAGVGVSIALAADLTYAAESAYFLLAFVNIGLMPDGGASLLVPAAIGRARAAEMALLGERVSAQDADRFGLVARTLPDSELAAHVDAVASRTASGPRRALELTKRALNASTLGELDAALAREKDGQVELLGSADFAEGAMAMLEKRPARFA</sequence>
<dbReference type="SUPFAM" id="SSF52096">
    <property type="entry name" value="ClpP/crotonase"/>
    <property type="match status" value="1"/>
</dbReference>
<evidence type="ECO:0000256" key="1">
    <source>
        <dbReference type="ARBA" id="ARBA00005254"/>
    </source>
</evidence>
<reference evidence="2 3" key="2">
    <citation type="journal article" date="2016" name="Genome Announc.">
        <title>Draft Genome Sequence of a Versatile Hydrocarbon-Degrading Bacterium, Rhodococcus pyridinivorans Strain KG-16, Collected from Oil Fields in India.</title>
        <authorList>
            <person name="Aggarwal R.K."/>
            <person name="Dawar C."/>
            <person name="Phanindranath R."/>
            <person name="Mutnuri L."/>
            <person name="Dayal A.M."/>
        </authorList>
    </citation>
    <scope>NUCLEOTIDE SEQUENCE [LARGE SCALE GENOMIC DNA]</scope>
    <source>
        <strain evidence="2 3">KG-16</strain>
    </source>
</reference>